<dbReference type="AlphaFoldDB" id="A0A915EMV5"/>
<feature type="transmembrane region" description="Helical" evidence="7">
    <location>
        <begin position="409"/>
        <end position="433"/>
    </location>
</feature>
<dbReference type="PANTHER" id="PTHR12385:SF14">
    <property type="entry name" value="CHOLINE TRANSPORTER-LIKE 2"/>
    <property type="match status" value="1"/>
</dbReference>
<keyword evidence="8" id="KW-1185">Reference proteome</keyword>
<protein>
    <submittedName>
        <fullName evidence="9">Choline transporter-like protein 2</fullName>
    </submittedName>
</protein>
<evidence type="ECO:0000256" key="6">
    <source>
        <dbReference type="ARBA" id="ARBA00023180"/>
    </source>
</evidence>
<evidence type="ECO:0000256" key="1">
    <source>
        <dbReference type="ARBA" id="ARBA00004141"/>
    </source>
</evidence>
<evidence type="ECO:0000256" key="7">
    <source>
        <dbReference type="SAM" id="Phobius"/>
    </source>
</evidence>
<reference evidence="9" key="1">
    <citation type="submission" date="2022-11" db="UniProtKB">
        <authorList>
            <consortium name="WormBaseParasite"/>
        </authorList>
    </citation>
    <scope>IDENTIFICATION</scope>
</reference>
<keyword evidence="5 7" id="KW-0472">Membrane</keyword>
<dbReference type="GO" id="GO:0022857">
    <property type="term" value="F:transmembrane transporter activity"/>
    <property type="evidence" value="ECO:0007669"/>
    <property type="project" value="InterPro"/>
</dbReference>
<feature type="transmembrane region" description="Helical" evidence="7">
    <location>
        <begin position="177"/>
        <end position="200"/>
    </location>
</feature>
<evidence type="ECO:0000256" key="2">
    <source>
        <dbReference type="ARBA" id="ARBA00007168"/>
    </source>
</evidence>
<sequence length="840" mass="93357">MVHKRGLTVLGRTRPHIQPTAPPATNDYFGSASTSCPIYEQIDEVNPGLPSSSHPLSTRAVDCQLPLYPYLPSAKISSAPPLPPHYSCLPSPIGQISNSSSTTRASNSGSYLSSPNTSFLSTCSSEKSIRPETAPPSEIVGRNAARFELRTPKFSRKAAGKRPFNPIVLTHRGCTDVCCCMLFSVFLLGWAAVAFLAVMWGKPERLIHPTDNLGRICGHDRPGAYNLSSKPYLLFFDLTKCVSYATVLTGCPTPQVCVETCPNSYFSYLQLQGLSQADFRIQLKMKMVCIENVDKNRVANFEELKQYVDQGSCAAYTVNSAAVLGRCLPQVFLEAEKVVVQTYNTIHGPFGSRTRNSTKVLDGIVNGRAVIQKIAADLSVCWWQILGLLAMSAAVSFLWTVVMRILGGAMIWLSILLLLVVLVGGSGYCWYKYKLLHDAGAVNDFSFQPVLTIGLSGMFVIVLLIFLFVRSRIKIAVALIEQASKALGHMLSTVFFPVVPFVLHIAVFAIWGSITIWLASSGEENCRRPRLNDPLLANNDIRNGDPCNCVHLGTSVDPMCRFVNVTRDNTRLLAMQAYNLFGCFWLSCFVSALSDMTLAGAFASHYFAFRKPRDVPSFPVLRALGRAIRYHIGTLAFGSLILSVVKFFQVILDFAYSRLKGVENPIGRFLYRALSCFFFCLETFLRFLTTNAYIMTAIYGKGFCRSSRDSFSLLARNIIRVVVVSRTAGFLLFVGKALITIGMGAVAHYYFNGIWVINGLPQITLYYHFLPVVIVLLGTYLICDLFFEVYEMGVDTTFLCFLEDSETNDGSPEKPFYMSDELKKYWLYLQLAKFICLFCY</sequence>
<accession>A0A915EMV5</accession>
<evidence type="ECO:0000313" key="9">
    <source>
        <dbReference type="WBParaSite" id="jg8504"/>
    </source>
</evidence>
<feature type="transmembrane region" description="Helical" evidence="7">
    <location>
        <begin position="445"/>
        <end position="469"/>
    </location>
</feature>
<feature type="transmembrane region" description="Helical" evidence="7">
    <location>
        <begin position="630"/>
        <end position="649"/>
    </location>
</feature>
<dbReference type="Pfam" id="PF04515">
    <property type="entry name" value="Choline_transpo"/>
    <property type="match status" value="1"/>
</dbReference>
<evidence type="ECO:0000313" key="8">
    <source>
        <dbReference type="Proteomes" id="UP000887574"/>
    </source>
</evidence>
<keyword evidence="6" id="KW-0325">Glycoprotein</keyword>
<feature type="transmembrane region" description="Helical" evidence="7">
    <location>
        <begin position="730"/>
        <end position="751"/>
    </location>
</feature>
<feature type="transmembrane region" description="Helical" evidence="7">
    <location>
        <begin position="490"/>
        <end position="519"/>
    </location>
</feature>
<feature type="transmembrane region" description="Helical" evidence="7">
    <location>
        <begin position="382"/>
        <end position="402"/>
    </location>
</feature>
<dbReference type="Proteomes" id="UP000887574">
    <property type="component" value="Unplaced"/>
</dbReference>
<dbReference type="WBParaSite" id="jg8504">
    <property type="protein sequence ID" value="jg8504"/>
    <property type="gene ID" value="jg8504"/>
</dbReference>
<evidence type="ECO:0000256" key="5">
    <source>
        <dbReference type="ARBA" id="ARBA00023136"/>
    </source>
</evidence>
<keyword evidence="3 7" id="KW-0812">Transmembrane</keyword>
<proteinExistence type="inferred from homology"/>
<evidence type="ECO:0000256" key="4">
    <source>
        <dbReference type="ARBA" id="ARBA00022989"/>
    </source>
</evidence>
<comment type="subcellular location">
    <subcellularLocation>
        <location evidence="1">Membrane</location>
        <topology evidence="1">Multi-pass membrane protein</topology>
    </subcellularLocation>
</comment>
<feature type="transmembrane region" description="Helical" evidence="7">
    <location>
        <begin position="669"/>
        <end position="688"/>
    </location>
</feature>
<dbReference type="PANTHER" id="PTHR12385">
    <property type="entry name" value="CHOLINE TRANSPORTER-LIKE (SLC FAMILY 44)"/>
    <property type="match status" value="1"/>
</dbReference>
<dbReference type="GO" id="GO:0016020">
    <property type="term" value="C:membrane"/>
    <property type="evidence" value="ECO:0007669"/>
    <property type="project" value="UniProtKB-SubCell"/>
</dbReference>
<name>A0A915EMV5_9BILA</name>
<comment type="similarity">
    <text evidence="2">Belongs to the CTL (choline transporter-like) family.</text>
</comment>
<organism evidence="8 9">
    <name type="scientific">Ditylenchus dipsaci</name>
    <dbReference type="NCBI Taxonomy" id="166011"/>
    <lineage>
        <taxon>Eukaryota</taxon>
        <taxon>Metazoa</taxon>
        <taxon>Ecdysozoa</taxon>
        <taxon>Nematoda</taxon>
        <taxon>Chromadorea</taxon>
        <taxon>Rhabditida</taxon>
        <taxon>Tylenchina</taxon>
        <taxon>Tylenchomorpha</taxon>
        <taxon>Sphaerularioidea</taxon>
        <taxon>Anguinidae</taxon>
        <taxon>Anguininae</taxon>
        <taxon>Ditylenchus</taxon>
    </lineage>
</organism>
<feature type="transmembrane region" description="Helical" evidence="7">
    <location>
        <begin position="584"/>
        <end position="609"/>
    </location>
</feature>
<keyword evidence="4 7" id="KW-1133">Transmembrane helix</keyword>
<feature type="transmembrane region" description="Helical" evidence="7">
    <location>
        <begin position="763"/>
        <end position="783"/>
    </location>
</feature>
<evidence type="ECO:0000256" key="3">
    <source>
        <dbReference type="ARBA" id="ARBA00022692"/>
    </source>
</evidence>
<dbReference type="InterPro" id="IPR007603">
    <property type="entry name" value="Choline_transptr-like"/>
</dbReference>